<accession>A0AAV3UQ40</accession>
<feature type="domain" description="Peptidase M14" evidence="1">
    <location>
        <begin position="136"/>
        <end position="434"/>
    </location>
</feature>
<keyword evidence="3" id="KW-1185">Reference proteome</keyword>
<evidence type="ECO:0000259" key="1">
    <source>
        <dbReference type="Pfam" id="PF00246"/>
    </source>
</evidence>
<dbReference type="GO" id="GO:0006508">
    <property type="term" value="P:proteolysis"/>
    <property type="evidence" value="ECO:0007669"/>
    <property type="project" value="InterPro"/>
</dbReference>
<dbReference type="Gene3D" id="3.40.630.10">
    <property type="entry name" value="Zn peptidases"/>
    <property type="match status" value="1"/>
</dbReference>
<dbReference type="EMBL" id="BAABKX010000026">
    <property type="protein sequence ID" value="GAA5063361.1"/>
    <property type="molecule type" value="Genomic_DNA"/>
</dbReference>
<dbReference type="GO" id="GO:0004181">
    <property type="term" value="F:metallocarboxypeptidase activity"/>
    <property type="evidence" value="ECO:0007669"/>
    <property type="project" value="InterPro"/>
</dbReference>
<proteinExistence type="predicted"/>
<gene>
    <name evidence="2" type="ORF">GCM10025751_51750</name>
</gene>
<dbReference type="SUPFAM" id="SSF53187">
    <property type="entry name" value="Zn-dependent exopeptidases"/>
    <property type="match status" value="1"/>
</dbReference>
<dbReference type="Pfam" id="PF00246">
    <property type="entry name" value="Peptidase_M14"/>
    <property type="match status" value="1"/>
</dbReference>
<dbReference type="Proteomes" id="UP001501729">
    <property type="component" value="Unassembled WGS sequence"/>
</dbReference>
<dbReference type="AlphaFoldDB" id="A0AAV3UQ40"/>
<sequence length="1082" mass="115604">MRLAAATTGAALAFPGNVSADVSAVEMTTEYEYVLNHTLADYAAPTLVEFSSAAGLDAISSIAPNAKTTTTPKPAAYAQLTTTQAESVADLPTAETLSFSPGSNPFWRLGYYPLGVFPEPMRSVDFINYEQMKDGLRHLEREYQSKVNVKEIGQSPGHYNNVTARDDPKGMFVAEVTNDAGDEQSFREKEKVFYSLSLHGLERAGAEAGARIIENILRGDDKAGEISSLLDDIVLVFGFTNPDGWVARNPQYDSGHQTGGPGASHPRIPAAPLYERGNAEIYDTNRQYPTVGYITPAHYPGEPRNPADRSKERVTDALAIVEHFRGYENLNYGADLHGGPIFNEFVLGLISQDQYDTREMHEVYEMCRVIDDVLEEELDVWTTAGDAKQAVLGDTKTGLLFGVLPEEAFDYATIYDTIDYTVSGAMLDWMSHPEDLGGLGMTTLDFEMAFSHLTGGNVYNPELLDMEVRGYRTAMRTITKFAVENSDTPTTSDQFSATTKTRFDADAAPQRVAYVTTGAVGTSEDALRRHSGALDFGDTNHTQSSTEGAVTGLSTTTVSKTVSASSLHSLDVHTHSQQGIFDLQLFSPSGEVIRSHDAVTDERAGGKCCGHPMWVISDPEPGEWTVEISNVQQDTQGYEVRFGTLAASGTNPDPDPAVGYEQYDYDVTPLRFFEDYADSIADDGVMEPLTVENVANGALADYDHAVICHDYGANADADYIGGSVPGYTVADHPTAGYDVPGYVAALNAFVNDGGNLVLTDMGVNLLASMDNDLVGADRFAAGDFTVDTYNVARYTEKNGDHPLLTDVRPIQEQLWKVAPLGYAVTGEAPMRLLDEGAFTGASAEPGDDLGDGIPSVAACTDGFVATGSLTRTADDGTGVHVVSSLVPPATQQNLHPFGLLDYTPTFLGYLVLTSTFGFQQIRRTADNPTGDTYGAGPTFAVDATAPEAPGQTFTAGGTRADDGSVFTGGQTNQVDITVSSLSHDATITDAVPDGWTVKEGYGDVTGVKSNTVELGTVSADEVADGTVTRTYFVEAPSDVTKTGQDIFGPATATVLDPSGLENAEDQVAGTDSNTVLSASTNT</sequence>
<organism evidence="2 3">
    <name type="scientific">Haladaptatus pallidirubidus</name>
    <dbReference type="NCBI Taxonomy" id="1008152"/>
    <lineage>
        <taxon>Archaea</taxon>
        <taxon>Methanobacteriati</taxon>
        <taxon>Methanobacteriota</taxon>
        <taxon>Stenosarchaea group</taxon>
        <taxon>Halobacteria</taxon>
        <taxon>Halobacteriales</taxon>
        <taxon>Haladaptataceae</taxon>
        <taxon>Haladaptatus</taxon>
    </lineage>
</organism>
<evidence type="ECO:0000313" key="3">
    <source>
        <dbReference type="Proteomes" id="UP001501729"/>
    </source>
</evidence>
<dbReference type="InterPro" id="IPR000834">
    <property type="entry name" value="Peptidase_M14"/>
</dbReference>
<protein>
    <recommendedName>
        <fullName evidence="1">Peptidase M14 domain-containing protein</fullName>
    </recommendedName>
</protein>
<dbReference type="GO" id="GO:0008270">
    <property type="term" value="F:zinc ion binding"/>
    <property type="evidence" value="ECO:0007669"/>
    <property type="project" value="InterPro"/>
</dbReference>
<reference evidence="2 3" key="1">
    <citation type="journal article" date="2019" name="Int. J. Syst. Evol. Microbiol.">
        <title>The Global Catalogue of Microorganisms (GCM) 10K type strain sequencing project: providing services to taxonomists for standard genome sequencing and annotation.</title>
        <authorList>
            <consortium name="The Broad Institute Genomics Platform"/>
            <consortium name="The Broad Institute Genome Sequencing Center for Infectious Disease"/>
            <person name="Wu L."/>
            <person name="Ma J."/>
        </authorList>
    </citation>
    <scope>NUCLEOTIDE SEQUENCE [LARGE SCALE GENOMIC DNA]</scope>
    <source>
        <strain evidence="2 3">JCM 17504</strain>
    </source>
</reference>
<evidence type="ECO:0000313" key="2">
    <source>
        <dbReference type="EMBL" id="GAA5063361.1"/>
    </source>
</evidence>
<name>A0AAV3UQ40_9EURY</name>
<comment type="caution">
    <text evidence="2">The sequence shown here is derived from an EMBL/GenBank/DDBJ whole genome shotgun (WGS) entry which is preliminary data.</text>
</comment>